<feature type="transmembrane region" description="Helical" evidence="8">
    <location>
        <begin position="295"/>
        <end position="312"/>
    </location>
</feature>
<feature type="transmembrane region" description="Helical" evidence="8">
    <location>
        <begin position="611"/>
        <end position="628"/>
    </location>
</feature>
<evidence type="ECO:0000256" key="4">
    <source>
        <dbReference type="ARBA" id="ARBA00022692"/>
    </source>
</evidence>
<keyword evidence="3 7" id="KW-0997">Cell inner membrane</keyword>
<evidence type="ECO:0000313" key="10">
    <source>
        <dbReference type="EMBL" id="GAA4648931.1"/>
    </source>
</evidence>
<sequence length="685" mass="75414">MYESVSRSRTLSDWLSSLPIALVLLLVIVLESSSMLHSRLLAIGSELWPGYHELRVPAQAPACQPDLNIDHELAELLANQQADIDDELSLFDEEPADPVVLRASLERSLAECQRRHAEYASRESQVTDGLQYYATFEEGVAAIGDLGLNATRYILMTLLLVAAASANLLRDHIALRGIRTVRDLQVSSLAQMAGNALLLASALAYRSMQDASGIVPDFQQYWIQWGWIIGFTVLTLISLLQCLRRPSGLVPGGSMGHALLCIPLYSWMALISGVFFILIGHLSAMTIYLGKMLDLSGLFINVGLYVWIGMLLKQTRMASLVFDLFRPWRLPPEMLAFLAIMISALPTAYTGASGIYVIAVGAVIYQELRRAGAQRQLALATTAMSGSMGVILNPCLLIVIIAALNKEVTTRELYGWGLWLFLLSASLFLVVSMVSRRASLVVSPVANAWPETVNTLKKLVPYALVITVMVLWYRWGLNTALDEFSAPVILPAVMLAVVILDQWLRRRERPEQEGHIVKDTELAVRHATGEASTHIGALLMLMALSICLGGVFDRGGAVSMLPEDLSSVWLTMALLVVILMLIGMIMDPYGAVILVTITLTDFAFNNGIDPLHFWMVTLIAFELGYLSPPVALNHLLTRQVVGDDEVDRGAVSGSFWQRYERFALPLLVMAVTLLLTAFVPLLFYA</sequence>
<feature type="transmembrane region" description="Helical" evidence="8">
    <location>
        <begin position="348"/>
        <end position="365"/>
    </location>
</feature>
<keyword evidence="11" id="KW-1185">Reference proteome</keyword>
<feature type="transmembrane region" description="Helical" evidence="8">
    <location>
        <begin position="264"/>
        <end position="289"/>
    </location>
</feature>
<evidence type="ECO:0000256" key="2">
    <source>
        <dbReference type="ARBA" id="ARBA00022475"/>
    </source>
</evidence>
<dbReference type="InterPro" id="IPR010656">
    <property type="entry name" value="DctM"/>
</dbReference>
<evidence type="ECO:0000256" key="7">
    <source>
        <dbReference type="RuleBase" id="RU369079"/>
    </source>
</evidence>
<dbReference type="Proteomes" id="UP001500604">
    <property type="component" value="Unassembled WGS sequence"/>
</dbReference>
<gene>
    <name evidence="10" type="ORF">GCM10023116_12050</name>
</gene>
<dbReference type="EMBL" id="BAABFL010000112">
    <property type="protein sequence ID" value="GAA4648931.1"/>
    <property type="molecule type" value="Genomic_DNA"/>
</dbReference>
<dbReference type="PANTHER" id="PTHR33362:SF2">
    <property type="entry name" value="TRAP TRANSPORTER LARGE PERMEASE PROTEIN"/>
    <property type="match status" value="1"/>
</dbReference>
<keyword evidence="5 8" id="KW-1133">Transmembrane helix</keyword>
<feature type="transmembrane region" description="Helical" evidence="8">
    <location>
        <begin position="377"/>
        <end position="404"/>
    </location>
</feature>
<evidence type="ECO:0000313" key="11">
    <source>
        <dbReference type="Proteomes" id="UP001500604"/>
    </source>
</evidence>
<feature type="transmembrane region" description="Helical" evidence="8">
    <location>
        <begin position="535"/>
        <end position="552"/>
    </location>
</feature>
<evidence type="ECO:0000256" key="8">
    <source>
        <dbReference type="SAM" id="Phobius"/>
    </source>
</evidence>
<comment type="caution">
    <text evidence="10">The sequence shown here is derived from an EMBL/GenBank/DDBJ whole genome shotgun (WGS) entry which is preliminary data.</text>
</comment>
<evidence type="ECO:0000256" key="5">
    <source>
        <dbReference type="ARBA" id="ARBA00022989"/>
    </source>
</evidence>
<feature type="transmembrane region" description="Helical" evidence="8">
    <location>
        <begin position="416"/>
        <end position="434"/>
    </location>
</feature>
<dbReference type="InterPro" id="IPR004681">
    <property type="entry name" value="TRAP_DctM"/>
</dbReference>
<feature type="transmembrane region" description="Helical" evidence="8">
    <location>
        <begin position="225"/>
        <end position="243"/>
    </location>
</feature>
<dbReference type="Pfam" id="PF06808">
    <property type="entry name" value="DctM"/>
    <property type="match status" value="1"/>
</dbReference>
<feature type="transmembrane region" description="Helical" evidence="8">
    <location>
        <begin position="488"/>
        <end position="504"/>
    </location>
</feature>
<feature type="transmembrane region" description="Helical" evidence="8">
    <location>
        <begin position="662"/>
        <end position="684"/>
    </location>
</feature>
<evidence type="ECO:0000259" key="9">
    <source>
        <dbReference type="Pfam" id="PF06808"/>
    </source>
</evidence>
<feature type="transmembrane region" description="Helical" evidence="8">
    <location>
        <begin position="572"/>
        <end position="599"/>
    </location>
</feature>
<accession>A0ABP8UZH0</accession>
<protein>
    <submittedName>
        <fullName evidence="10">TRAP transporter large permease subunit</fullName>
    </submittedName>
</protein>
<organism evidence="10 11">
    <name type="scientific">Kistimonas scapharcae</name>
    <dbReference type="NCBI Taxonomy" id="1036133"/>
    <lineage>
        <taxon>Bacteria</taxon>
        <taxon>Pseudomonadati</taxon>
        <taxon>Pseudomonadota</taxon>
        <taxon>Gammaproteobacteria</taxon>
        <taxon>Oceanospirillales</taxon>
        <taxon>Endozoicomonadaceae</taxon>
        <taxon>Kistimonas</taxon>
    </lineage>
</organism>
<dbReference type="RefSeq" id="WP_345194659.1">
    <property type="nucleotide sequence ID" value="NZ_BAABFL010000112.1"/>
</dbReference>
<feature type="transmembrane region" description="Helical" evidence="8">
    <location>
        <begin position="459"/>
        <end position="476"/>
    </location>
</feature>
<evidence type="ECO:0000256" key="1">
    <source>
        <dbReference type="ARBA" id="ARBA00004429"/>
    </source>
</evidence>
<keyword evidence="2" id="KW-1003">Cell membrane</keyword>
<keyword evidence="6 8" id="KW-0472">Membrane</keyword>
<comment type="function">
    <text evidence="7">Part of the tripartite ATP-independent periplasmic (TRAP) transport system.</text>
</comment>
<name>A0ABP8UZH0_9GAMM</name>
<evidence type="ECO:0000256" key="3">
    <source>
        <dbReference type="ARBA" id="ARBA00022519"/>
    </source>
</evidence>
<feature type="transmembrane region" description="Helical" evidence="8">
    <location>
        <begin position="150"/>
        <end position="169"/>
    </location>
</feature>
<keyword evidence="7" id="KW-0813">Transport</keyword>
<dbReference type="PANTHER" id="PTHR33362">
    <property type="entry name" value="SIALIC ACID TRAP TRANSPORTER PERMEASE PROTEIN SIAT-RELATED"/>
    <property type="match status" value="1"/>
</dbReference>
<evidence type="ECO:0000256" key="6">
    <source>
        <dbReference type="ARBA" id="ARBA00023136"/>
    </source>
</evidence>
<proteinExistence type="predicted"/>
<reference evidence="11" key="1">
    <citation type="journal article" date="2019" name="Int. J. Syst. Evol. Microbiol.">
        <title>The Global Catalogue of Microorganisms (GCM) 10K type strain sequencing project: providing services to taxonomists for standard genome sequencing and annotation.</title>
        <authorList>
            <consortium name="The Broad Institute Genomics Platform"/>
            <consortium name="The Broad Institute Genome Sequencing Center for Infectious Disease"/>
            <person name="Wu L."/>
            <person name="Ma J."/>
        </authorList>
    </citation>
    <scope>NUCLEOTIDE SEQUENCE [LARGE SCALE GENOMIC DNA]</scope>
    <source>
        <strain evidence="11">JCM 17805</strain>
    </source>
</reference>
<keyword evidence="4 8" id="KW-0812">Transmembrane</keyword>
<comment type="subcellular location">
    <subcellularLocation>
        <location evidence="1 7">Cell inner membrane</location>
        <topology evidence="1 7">Multi-pass membrane protein</topology>
    </subcellularLocation>
</comment>
<feature type="transmembrane region" description="Helical" evidence="8">
    <location>
        <begin position="12"/>
        <end position="30"/>
    </location>
</feature>
<feature type="domain" description="TRAP C4-dicarboxylate transport system permease DctM subunit" evidence="9">
    <location>
        <begin position="262"/>
        <end position="680"/>
    </location>
</feature>